<evidence type="ECO:0000313" key="3">
    <source>
        <dbReference type="Proteomes" id="UP000765507"/>
    </source>
</evidence>
<dbReference type="EMBL" id="JAHGAV010000762">
    <property type="protein sequence ID" value="KAG6923797.1"/>
    <property type="molecule type" value="Genomic_DNA"/>
</dbReference>
<comment type="caution">
    <text evidence="2">The sequence shown here is derived from an EMBL/GenBank/DDBJ whole genome shotgun (WGS) entry which is preliminary data.</text>
</comment>
<feature type="region of interest" description="Disordered" evidence="1">
    <location>
        <begin position="83"/>
        <end position="106"/>
    </location>
</feature>
<evidence type="ECO:0000313" key="2">
    <source>
        <dbReference type="EMBL" id="KAG6923797.1"/>
    </source>
</evidence>
<feature type="non-terminal residue" evidence="2">
    <location>
        <position position="188"/>
    </location>
</feature>
<dbReference type="PANTHER" id="PTHR33066:SF2">
    <property type="entry name" value="FILAGGRIN-2-LIKE"/>
    <property type="match status" value="1"/>
</dbReference>
<proteinExistence type="predicted"/>
<feature type="region of interest" description="Disordered" evidence="1">
    <location>
        <begin position="155"/>
        <end position="188"/>
    </location>
</feature>
<protein>
    <submittedName>
        <fullName evidence="2">Uncharacterized protein</fullName>
    </submittedName>
</protein>
<sequence>QIKRGATSYPGLARTQQIYGKIEVPHGFPGYYYPFSGSWRLVRCPRHEGCVFPHRNLPTTQTFPPLCGRPKALSVRHPSLRPVHGTKGVHEVHGRCGGRSSSMGDSSVPVLRRLALPRQLQRPSQVTGSDCHEHVQSARLAPECRKVHFGANPKVRLHRGSPGLHSRPSVFARGMLPGPSNHHTRPAE</sequence>
<evidence type="ECO:0000256" key="1">
    <source>
        <dbReference type="SAM" id="MobiDB-lite"/>
    </source>
</evidence>
<keyword evidence="3" id="KW-1185">Reference proteome</keyword>
<gene>
    <name evidence="2" type="ORF">G0U57_019279</name>
</gene>
<feature type="non-terminal residue" evidence="2">
    <location>
        <position position="1"/>
    </location>
</feature>
<dbReference type="PANTHER" id="PTHR33066">
    <property type="entry name" value="INTEGRASE_SAM-LIKE_N DOMAIN-CONTAINING PROTEIN"/>
    <property type="match status" value="1"/>
</dbReference>
<dbReference type="AlphaFoldDB" id="A0A8T1S506"/>
<name>A0A8T1S506_CHESE</name>
<accession>A0A8T1S506</accession>
<organism evidence="2 3">
    <name type="scientific">Chelydra serpentina</name>
    <name type="common">Snapping turtle</name>
    <name type="synonym">Testudo serpentina</name>
    <dbReference type="NCBI Taxonomy" id="8475"/>
    <lineage>
        <taxon>Eukaryota</taxon>
        <taxon>Metazoa</taxon>
        <taxon>Chordata</taxon>
        <taxon>Craniata</taxon>
        <taxon>Vertebrata</taxon>
        <taxon>Euteleostomi</taxon>
        <taxon>Archelosauria</taxon>
        <taxon>Testudinata</taxon>
        <taxon>Testudines</taxon>
        <taxon>Cryptodira</taxon>
        <taxon>Durocryptodira</taxon>
        <taxon>Americhelydia</taxon>
        <taxon>Chelydroidea</taxon>
        <taxon>Chelydridae</taxon>
        <taxon>Chelydra</taxon>
    </lineage>
</organism>
<dbReference type="Proteomes" id="UP000765507">
    <property type="component" value="Unassembled WGS sequence"/>
</dbReference>
<reference evidence="2 3" key="1">
    <citation type="journal article" date="2020" name="G3 (Bethesda)">
        <title>Draft Genome of the Common Snapping Turtle, Chelydra serpentina, a Model for Phenotypic Plasticity in Reptiles.</title>
        <authorList>
            <person name="Das D."/>
            <person name="Singh S.K."/>
            <person name="Bierstedt J."/>
            <person name="Erickson A."/>
            <person name="Galli G.L.J."/>
            <person name="Crossley D.A. 2nd"/>
            <person name="Rhen T."/>
        </authorList>
    </citation>
    <scope>NUCLEOTIDE SEQUENCE [LARGE SCALE GENOMIC DNA]</scope>
    <source>
        <strain evidence="2">KW</strain>
    </source>
</reference>